<evidence type="ECO:0000313" key="6">
    <source>
        <dbReference type="Proteomes" id="UP000626786"/>
    </source>
</evidence>
<dbReference type="EMBL" id="JACSQN010000001">
    <property type="protein sequence ID" value="MBD7983045.1"/>
    <property type="molecule type" value="Genomic_DNA"/>
</dbReference>
<dbReference type="Pfam" id="PF14689">
    <property type="entry name" value="SPOB_a"/>
    <property type="match status" value="1"/>
</dbReference>
<dbReference type="InterPro" id="IPR039506">
    <property type="entry name" value="SPOB_a"/>
</dbReference>
<organism evidence="5 6">
    <name type="scientific">Sporosarcina quadrami</name>
    <dbReference type="NCBI Taxonomy" id="2762234"/>
    <lineage>
        <taxon>Bacteria</taxon>
        <taxon>Bacillati</taxon>
        <taxon>Bacillota</taxon>
        <taxon>Bacilli</taxon>
        <taxon>Bacillales</taxon>
        <taxon>Caryophanaceae</taxon>
        <taxon>Sporosarcina</taxon>
    </lineage>
</organism>
<evidence type="ECO:0000313" key="5">
    <source>
        <dbReference type="EMBL" id="MBD7983045.1"/>
    </source>
</evidence>
<reference evidence="5 6" key="1">
    <citation type="submission" date="2020-08" db="EMBL/GenBank/DDBJ databases">
        <title>A Genomic Blueprint of the Chicken Gut Microbiome.</title>
        <authorList>
            <person name="Gilroy R."/>
            <person name="Ravi A."/>
            <person name="Getino M."/>
            <person name="Pursley I."/>
            <person name="Horton D.L."/>
            <person name="Alikhan N.-F."/>
            <person name="Baker D."/>
            <person name="Gharbi K."/>
            <person name="Hall N."/>
            <person name="Watson M."/>
            <person name="Adriaenssens E.M."/>
            <person name="Foster-Nyarko E."/>
            <person name="Jarju S."/>
            <person name="Secka A."/>
            <person name="Antonio M."/>
            <person name="Oren A."/>
            <person name="Chaudhuri R."/>
            <person name="La Ragione R.M."/>
            <person name="Hildebrand F."/>
            <person name="Pallen M.J."/>
        </authorList>
    </citation>
    <scope>NUCLEOTIDE SEQUENCE [LARGE SCALE GENOMIC DNA]</scope>
    <source>
        <strain evidence="5 6">Sa2YVA2</strain>
    </source>
</reference>
<dbReference type="SUPFAM" id="SSF55890">
    <property type="entry name" value="Sporulation response regulatory protein Spo0B"/>
    <property type="match status" value="1"/>
</dbReference>
<evidence type="ECO:0000256" key="2">
    <source>
        <dbReference type="ARBA" id="ARBA00022679"/>
    </source>
</evidence>
<evidence type="ECO:0000259" key="4">
    <source>
        <dbReference type="Pfam" id="PF14689"/>
    </source>
</evidence>
<proteinExistence type="predicted"/>
<keyword evidence="1" id="KW-0597">Phosphoprotein</keyword>
<dbReference type="RefSeq" id="WP_191692693.1">
    <property type="nucleotide sequence ID" value="NZ_JACSQN010000001.1"/>
</dbReference>
<keyword evidence="2" id="KW-0808">Transferase</keyword>
<dbReference type="InterPro" id="IPR037100">
    <property type="entry name" value="Spo0B_C_sf"/>
</dbReference>
<evidence type="ECO:0000256" key="1">
    <source>
        <dbReference type="ARBA" id="ARBA00022553"/>
    </source>
</evidence>
<keyword evidence="6" id="KW-1185">Reference proteome</keyword>
<accession>A0ABR8U4W6</accession>
<dbReference type="Proteomes" id="UP000626786">
    <property type="component" value="Unassembled WGS sequence"/>
</dbReference>
<feature type="domain" description="SpoOB alpha-helical" evidence="4">
    <location>
        <begin position="7"/>
        <end position="57"/>
    </location>
</feature>
<evidence type="ECO:0000256" key="3">
    <source>
        <dbReference type="ARBA" id="ARBA00022777"/>
    </source>
</evidence>
<sequence length="172" mass="19738">MESEKLTIGKALKFARHDFLNELQLMLLYMDLGKPADAKNSLLETTERIRHLSRLENLRMPETEVWLSTFEWQHPSFSKTLTCTTVSGERLADDKAVSSYLETLIQEIEKVLDPMEDYTISTVVEATEERWSIQLKIQGLLAGNPVIDDVDHGFEVSTIMQDEQWTFTISGQ</sequence>
<keyword evidence="3" id="KW-0418">Kinase</keyword>
<protein>
    <submittedName>
        <fullName evidence="5">Spo0B domain-containing protein</fullName>
    </submittedName>
</protein>
<gene>
    <name evidence="5" type="ORF">H9649_00515</name>
</gene>
<dbReference type="Gene3D" id="3.30.565.30">
    <property type="entry name" value="Sporulation initiation phosphotransferase B (SpoOB), C-terminal domain"/>
    <property type="match status" value="1"/>
</dbReference>
<name>A0ABR8U4W6_9BACL</name>
<dbReference type="InterPro" id="IPR016120">
    <property type="entry name" value="Sig_transdc_His_kin_SpoOB"/>
</dbReference>
<dbReference type="Gene3D" id="1.10.287.130">
    <property type="match status" value="1"/>
</dbReference>
<comment type="caution">
    <text evidence="5">The sequence shown here is derived from an EMBL/GenBank/DDBJ whole genome shotgun (WGS) entry which is preliminary data.</text>
</comment>